<dbReference type="Pfam" id="PF00239">
    <property type="entry name" value="Resolvase"/>
    <property type="match status" value="1"/>
</dbReference>
<dbReference type="Pfam" id="PF07508">
    <property type="entry name" value="Recombinase"/>
    <property type="match status" value="1"/>
</dbReference>
<dbReference type="PANTHER" id="PTHR30461:SF23">
    <property type="entry name" value="DNA RECOMBINASE-RELATED"/>
    <property type="match status" value="1"/>
</dbReference>
<dbReference type="InterPro" id="IPR036162">
    <property type="entry name" value="Resolvase-like_N_sf"/>
</dbReference>
<dbReference type="SUPFAM" id="SSF53041">
    <property type="entry name" value="Resolvase-like"/>
    <property type="match status" value="1"/>
</dbReference>
<gene>
    <name evidence="3" type="ORF">K6K41_09765</name>
</gene>
<dbReference type="SMART" id="SM00857">
    <property type="entry name" value="Resolvase"/>
    <property type="match status" value="1"/>
</dbReference>
<dbReference type="EMBL" id="CP081869">
    <property type="protein sequence ID" value="QZO02319.1"/>
    <property type="molecule type" value="Genomic_DNA"/>
</dbReference>
<dbReference type="GO" id="GO:0000150">
    <property type="term" value="F:DNA strand exchange activity"/>
    <property type="evidence" value="ECO:0007669"/>
    <property type="project" value="InterPro"/>
</dbReference>
<feature type="domain" description="Recombinase" evidence="2">
    <location>
        <begin position="150"/>
        <end position="286"/>
    </location>
</feature>
<evidence type="ECO:0000313" key="3">
    <source>
        <dbReference type="EMBL" id="QZO02319.1"/>
    </source>
</evidence>
<dbReference type="InterPro" id="IPR006119">
    <property type="entry name" value="Resolv_N"/>
</dbReference>
<dbReference type="InterPro" id="IPR038109">
    <property type="entry name" value="DNA_bind_recomb_sf"/>
</dbReference>
<dbReference type="Pfam" id="PF13408">
    <property type="entry name" value="Zn_ribbon_recom"/>
    <property type="match status" value="1"/>
</dbReference>
<protein>
    <submittedName>
        <fullName evidence="3">Recombinase family protein</fullName>
    </submittedName>
</protein>
<evidence type="ECO:0000259" key="2">
    <source>
        <dbReference type="PROSITE" id="PS51737"/>
    </source>
</evidence>
<dbReference type="InterPro" id="IPR011109">
    <property type="entry name" value="DNA_bind_recombinase_dom"/>
</dbReference>
<dbReference type="AlphaFoldDB" id="A0A9E6RF02"/>
<dbReference type="RefSeq" id="WP_261405699.1">
    <property type="nucleotide sequence ID" value="NZ_CP081869.1"/>
</dbReference>
<name>A0A9E6RF02_9HYPH</name>
<dbReference type="KEGG" id="cmet:K6K41_09765"/>
<accession>A0A9E6RF02</accession>
<feature type="domain" description="Resolvase/invertase-type recombinase catalytic" evidence="1">
    <location>
        <begin position="2"/>
        <end position="101"/>
    </location>
</feature>
<keyword evidence="4" id="KW-1185">Reference proteome</keyword>
<dbReference type="InterPro" id="IPR050639">
    <property type="entry name" value="SSR_resolvase"/>
</dbReference>
<evidence type="ECO:0000259" key="1">
    <source>
        <dbReference type="PROSITE" id="PS51736"/>
    </source>
</evidence>
<dbReference type="GO" id="GO:0003677">
    <property type="term" value="F:DNA binding"/>
    <property type="evidence" value="ECO:0007669"/>
    <property type="project" value="InterPro"/>
</dbReference>
<dbReference type="CDD" id="cd00338">
    <property type="entry name" value="Ser_Recombinase"/>
    <property type="match status" value="1"/>
</dbReference>
<reference evidence="3" key="1">
    <citation type="submission" date="2021-08" db="EMBL/GenBank/DDBJ databases">
        <authorList>
            <person name="Zhang H."/>
            <person name="Xu M."/>
            <person name="Yu Z."/>
            <person name="Yang L."/>
            <person name="Cai Y."/>
        </authorList>
    </citation>
    <scope>NUCLEOTIDE SEQUENCE</scope>
    <source>
        <strain evidence="3">CHL1</strain>
    </source>
</reference>
<dbReference type="PROSITE" id="PS51736">
    <property type="entry name" value="RECOMBINASES_3"/>
    <property type="match status" value="1"/>
</dbReference>
<dbReference type="Gene3D" id="3.40.50.1390">
    <property type="entry name" value="Resolvase, N-terminal catalytic domain"/>
    <property type="match status" value="1"/>
</dbReference>
<organism evidence="3 4">
    <name type="scientific">Chenggangzhangella methanolivorans</name>
    <dbReference type="NCBI Taxonomy" id="1437009"/>
    <lineage>
        <taxon>Bacteria</taxon>
        <taxon>Pseudomonadati</taxon>
        <taxon>Pseudomonadota</taxon>
        <taxon>Alphaproteobacteria</taxon>
        <taxon>Hyphomicrobiales</taxon>
        <taxon>Methylopilaceae</taxon>
        <taxon>Chenggangzhangella</taxon>
    </lineage>
</organism>
<sequence length="531" mass="57747">MRAAVYARFSTDLQNDRSVDDQIDLCRDYARRHGWTVVAAFRDRARSGASMFGRDGLAALIEGATAREFDIVVAEAADRISRDMADLAGLHKQFAFRGIEIDCVNGGRLDTLQIGVHGLVGQMQREEGAKKVRRGMSGVVRDGRNAGGRAYGYRPILGQPGKLEIVPEQADVIRRIFASYADGTAPRAIAAALNADGVPAPRGERWNASTINGSGTRGHGILRNPLYDGRIVWNRVRMVKDPSNGKRVSRPNDAGQHQEALAEELRIIEHDLFEAVQARKAATGGEAARRAPKTPRVLSGLLRCSCCGGGMTLVGTDRSGPRVMCSTRRESSSCENGARYYVERLEHLVVSAIGTQLADPDLLNDYIGEYVSERRETESGARAAKAATERALDVTKEKMTRVTDLLVDGLLEKADATARLASLRAEEARLKRELALAGRVASIIDLQPIAMTRYRDNVDALSRTMADASRIDPALTRSFRDLVAGVIVLPRERRGEYAVKIEGKLSGLVGPDLSAIPLVAEEGLEPPTRGL</sequence>
<dbReference type="Proteomes" id="UP000825701">
    <property type="component" value="Chromosome"/>
</dbReference>
<proteinExistence type="predicted"/>
<dbReference type="Gene3D" id="3.90.1750.20">
    <property type="entry name" value="Putative Large Serine Recombinase, Chain B, Domain 2"/>
    <property type="match status" value="1"/>
</dbReference>
<dbReference type="InterPro" id="IPR025827">
    <property type="entry name" value="Zn_ribbon_recom_dom"/>
</dbReference>
<dbReference type="PROSITE" id="PS51737">
    <property type="entry name" value="RECOMBINASE_DNA_BIND"/>
    <property type="match status" value="1"/>
</dbReference>
<dbReference type="PANTHER" id="PTHR30461">
    <property type="entry name" value="DNA-INVERTASE FROM LAMBDOID PROPHAGE"/>
    <property type="match status" value="1"/>
</dbReference>
<evidence type="ECO:0000313" key="4">
    <source>
        <dbReference type="Proteomes" id="UP000825701"/>
    </source>
</evidence>